<gene>
    <name evidence="1" type="ORF">PHMEG_00024118</name>
</gene>
<feature type="non-terminal residue" evidence="1">
    <location>
        <position position="1"/>
    </location>
</feature>
<proteinExistence type="predicted"/>
<sequence>YPVQHKREALRLAAVVDAKAAATVLGYPRRTDQDWVQQQEDIFNFRGVAQGEALKGEDTVPIRVVVFSGRAIRISKKCCRPGSERVDSGRR</sequence>
<name>A0A225VF93_9STRA</name>
<protein>
    <submittedName>
        <fullName evidence="1">Uncharacterized protein</fullName>
    </submittedName>
</protein>
<dbReference type="AlphaFoldDB" id="A0A225VF93"/>
<accession>A0A225VF93</accession>
<organism evidence="1 2">
    <name type="scientific">Phytophthora megakarya</name>
    <dbReference type="NCBI Taxonomy" id="4795"/>
    <lineage>
        <taxon>Eukaryota</taxon>
        <taxon>Sar</taxon>
        <taxon>Stramenopiles</taxon>
        <taxon>Oomycota</taxon>
        <taxon>Peronosporomycetes</taxon>
        <taxon>Peronosporales</taxon>
        <taxon>Peronosporaceae</taxon>
        <taxon>Phytophthora</taxon>
    </lineage>
</organism>
<evidence type="ECO:0000313" key="2">
    <source>
        <dbReference type="Proteomes" id="UP000198211"/>
    </source>
</evidence>
<reference evidence="2" key="1">
    <citation type="submission" date="2017-03" db="EMBL/GenBank/DDBJ databases">
        <title>Phytopthora megakarya and P. palmivora, two closely related causual agents of cacao black pod achieved similar genome size and gene model numbers by different mechanisms.</title>
        <authorList>
            <person name="Ali S."/>
            <person name="Shao J."/>
            <person name="Larry D.J."/>
            <person name="Kronmiller B."/>
            <person name="Shen D."/>
            <person name="Strem M.D."/>
            <person name="Melnick R.L."/>
            <person name="Guiltinan M.J."/>
            <person name="Tyler B.M."/>
            <person name="Meinhardt L.W."/>
            <person name="Bailey B.A."/>
        </authorList>
    </citation>
    <scope>NUCLEOTIDE SEQUENCE [LARGE SCALE GENOMIC DNA]</scope>
    <source>
        <strain evidence="2">zdho120</strain>
    </source>
</reference>
<keyword evidence="2" id="KW-1185">Reference proteome</keyword>
<evidence type="ECO:0000313" key="1">
    <source>
        <dbReference type="EMBL" id="OWZ04053.1"/>
    </source>
</evidence>
<dbReference type="EMBL" id="NBNE01005175">
    <property type="protein sequence ID" value="OWZ04053.1"/>
    <property type="molecule type" value="Genomic_DNA"/>
</dbReference>
<comment type="caution">
    <text evidence="1">The sequence shown here is derived from an EMBL/GenBank/DDBJ whole genome shotgun (WGS) entry which is preliminary data.</text>
</comment>
<dbReference type="Proteomes" id="UP000198211">
    <property type="component" value="Unassembled WGS sequence"/>
</dbReference>